<keyword evidence="2 3" id="KW-0040">ANK repeat</keyword>
<dbReference type="PANTHER" id="PTHR24189">
    <property type="entry name" value="MYOTROPHIN"/>
    <property type="match status" value="1"/>
</dbReference>
<feature type="region of interest" description="Disordered" evidence="4">
    <location>
        <begin position="496"/>
        <end position="523"/>
    </location>
</feature>
<feature type="compositionally biased region" description="Acidic residues" evidence="4">
    <location>
        <begin position="547"/>
        <end position="566"/>
    </location>
</feature>
<dbReference type="Gene3D" id="1.25.40.20">
    <property type="entry name" value="Ankyrin repeat-containing domain"/>
    <property type="match status" value="2"/>
</dbReference>
<name>A0ABR1NLN3_DIAER</name>
<gene>
    <name evidence="5" type="ORF">SLS63_014085</name>
</gene>
<feature type="compositionally biased region" description="Acidic residues" evidence="4">
    <location>
        <begin position="573"/>
        <end position="584"/>
    </location>
</feature>
<evidence type="ECO:0000256" key="1">
    <source>
        <dbReference type="ARBA" id="ARBA00022737"/>
    </source>
</evidence>
<dbReference type="SMART" id="SM00248">
    <property type="entry name" value="ANK"/>
    <property type="match status" value="3"/>
</dbReference>
<organism evidence="5 6">
    <name type="scientific">Diaporthe eres</name>
    <name type="common">Phomopsis oblonga</name>
    <dbReference type="NCBI Taxonomy" id="83184"/>
    <lineage>
        <taxon>Eukaryota</taxon>
        <taxon>Fungi</taxon>
        <taxon>Dikarya</taxon>
        <taxon>Ascomycota</taxon>
        <taxon>Pezizomycotina</taxon>
        <taxon>Sordariomycetes</taxon>
        <taxon>Sordariomycetidae</taxon>
        <taxon>Diaporthales</taxon>
        <taxon>Diaporthaceae</taxon>
        <taxon>Diaporthe</taxon>
        <taxon>Diaporthe eres species complex</taxon>
    </lineage>
</organism>
<comment type="caution">
    <text evidence="5">The sequence shown here is derived from an EMBL/GenBank/DDBJ whole genome shotgun (WGS) entry which is preliminary data.</text>
</comment>
<proteinExistence type="predicted"/>
<dbReference type="InterPro" id="IPR050745">
    <property type="entry name" value="Multifunctional_regulatory"/>
</dbReference>
<sequence length="755" mass="83407">MALKGAWPGEEKVRKQRDAITLLKRLMCAGADVNARAENGTTPLISAAALTFPAAIRGLFEGKPDVRAKDDDGQSTLHMAVASGVSCFPGASLSSALATIQFLLDNGADPSQQSADRSGPPLFQGYCFTGGTIGADPREFSSDPTRDGEPSAMASIASLLIKRGADPNIYLDYPRDRGGNLEEQIANLSGHSLVVAAFYKGEFDALDSLVACGTLITYQDYLLMMRSLIDEHFRSTGSKSNAVQSLFRILNGPCLHLERPGDRKSIMDAWTELLLVSVGDRPGLVRVLAPHFSVTDKLAPGGRTALHLLGKLFQKRSESKAEFRHRIEGLVADLIRCGVGRQIDQPDNDGESPLYFAVARRWNFTVARALVRAGASLHCEPVRRDGTTVDSPLRAAIKDYSTASVFKLADGMLDAFHSKWHRDIDRYCGNAGLLKNLILHFRDNRFDDPVRIAARTNKLMVKLIDLGVDVNESDEDGNTPLHMLIELLYPPHKCSKGIKTSQSSKGVSYSPTDPPKPAIPDIDSVLDIPRESYMLMQGNNSLYPSDSDFEDDSSNENNTDDQDDSPDEHSSSDDEDHTDDESNEGDDHSLHGDFPSSGSLRVMARKGYQGHIPKQKPSGLAKRSRARELDRADAWILSFYILLSETKEVSLTMKNNAGKTPLDLIRGLKACRIKECAKAYRRIINPLSRFDPSDPLSSGLLNRLTGSSVLPKKGRPFFFIYDRNGCYLVVPHREGERRVERQDRSRDQWSWVPFW</sequence>
<dbReference type="Proteomes" id="UP001430848">
    <property type="component" value="Unassembled WGS sequence"/>
</dbReference>
<dbReference type="PROSITE" id="PS50088">
    <property type="entry name" value="ANK_REPEAT"/>
    <property type="match status" value="1"/>
</dbReference>
<feature type="compositionally biased region" description="Polar residues" evidence="4">
    <location>
        <begin position="498"/>
        <end position="511"/>
    </location>
</feature>
<feature type="repeat" description="ANK" evidence="3">
    <location>
        <begin position="72"/>
        <end position="115"/>
    </location>
</feature>
<reference evidence="5 6" key="1">
    <citation type="submission" date="2024-02" db="EMBL/GenBank/DDBJ databases">
        <title>De novo assembly and annotation of 12 fungi associated with fruit tree decline syndrome in Ontario, Canada.</title>
        <authorList>
            <person name="Sulman M."/>
            <person name="Ellouze W."/>
            <person name="Ilyukhin E."/>
        </authorList>
    </citation>
    <scope>NUCLEOTIDE SEQUENCE [LARGE SCALE GENOMIC DNA]</scope>
    <source>
        <strain evidence="5 6">M169</strain>
    </source>
</reference>
<evidence type="ECO:0000313" key="5">
    <source>
        <dbReference type="EMBL" id="KAK7705764.1"/>
    </source>
</evidence>
<dbReference type="SUPFAM" id="SSF48403">
    <property type="entry name" value="Ankyrin repeat"/>
    <property type="match status" value="1"/>
</dbReference>
<dbReference type="EMBL" id="JAKNSF020000232">
    <property type="protein sequence ID" value="KAK7705764.1"/>
    <property type="molecule type" value="Genomic_DNA"/>
</dbReference>
<dbReference type="InterPro" id="IPR036770">
    <property type="entry name" value="Ankyrin_rpt-contain_sf"/>
</dbReference>
<evidence type="ECO:0000256" key="4">
    <source>
        <dbReference type="SAM" id="MobiDB-lite"/>
    </source>
</evidence>
<evidence type="ECO:0000313" key="6">
    <source>
        <dbReference type="Proteomes" id="UP001430848"/>
    </source>
</evidence>
<evidence type="ECO:0000256" key="3">
    <source>
        <dbReference type="PROSITE-ProRule" id="PRU00023"/>
    </source>
</evidence>
<protein>
    <recommendedName>
        <fullName evidence="7">Ankyrin repeat protein</fullName>
    </recommendedName>
</protein>
<keyword evidence="1" id="KW-0677">Repeat</keyword>
<dbReference type="InterPro" id="IPR002110">
    <property type="entry name" value="Ankyrin_rpt"/>
</dbReference>
<keyword evidence="6" id="KW-1185">Reference proteome</keyword>
<dbReference type="Pfam" id="PF12796">
    <property type="entry name" value="Ank_2"/>
    <property type="match status" value="1"/>
</dbReference>
<feature type="region of interest" description="Disordered" evidence="4">
    <location>
        <begin position="538"/>
        <end position="599"/>
    </location>
</feature>
<evidence type="ECO:0008006" key="7">
    <source>
        <dbReference type="Google" id="ProtNLM"/>
    </source>
</evidence>
<evidence type="ECO:0000256" key="2">
    <source>
        <dbReference type="ARBA" id="ARBA00023043"/>
    </source>
</evidence>
<accession>A0ABR1NLN3</accession>